<name>A0A0P0CWE9_9FLAO</name>
<organism evidence="1 2">
    <name type="scientific">Pseudalgibacter alginicilyticus</name>
    <dbReference type="NCBI Taxonomy" id="1736674"/>
    <lineage>
        <taxon>Bacteria</taxon>
        <taxon>Pseudomonadati</taxon>
        <taxon>Bacteroidota</taxon>
        <taxon>Flavobacteriia</taxon>
        <taxon>Flavobacteriales</taxon>
        <taxon>Flavobacteriaceae</taxon>
        <taxon>Pseudalgibacter</taxon>
    </lineage>
</organism>
<dbReference type="AlphaFoldDB" id="A0A0P0CWE9"/>
<keyword evidence="2" id="KW-1185">Reference proteome</keyword>
<gene>
    <name evidence="1" type="ORF">APS56_06710</name>
</gene>
<proteinExistence type="predicted"/>
<evidence type="ECO:0000313" key="1">
    <source>
        <dbReference type="EMBL" id="ALJ04831.1"/>
    </source>
</evidence>
<evidence type="ECO:0000313" key="2">
    <source>
        <dbReference type="Proteomes" id="UP000057981"/>
    </source>
</evidence>
<dbReference type="Proteomes" id="UP000057981">
    <property type="component" value="Chromosome"/>
</dbReference>
<accession>A0A0P0CWE9</accession>
<sequence length="278" mass="31201">MNVNNNKVLVSGYVYTDNQWKAEYWVDSTNVDAVTYTSSLANGSIYNIPVDELSRKISVYKTLNGNQDIYKFDQGSLIDDGSVFYYKNNNMIKMDTTAIGTVTSVGFFNNNPIFSGYFGEITHNEAGESLSPKTPFLWNGDSLLIHLPLPEDATFQGINCVYFDSENYYTGGLMNVPMYWKNTTPITLSNLYGEVHQIIVSESDVYAVGFYNKSNSNSTGNTACYWKNEELFELEDNAQAYGIFIDGDDVYISGATGNIPPQYKACYWKNGVRVDLPD</sequence>
<dbReference type="STRING" id="1736674.APS56_06710"/>
<dbReference type="KEGG" id="ahz:APS56_06710"/>
<reference evidence="1 2" key="1">
    <citation type="submission" date="2015-10" db="EMBL/GenBank/DDBJ databases">
        <authorList>
            <person name="Gilbert D.G."/>
        </authorList>
    </citation>
    <scope>NUCLEOTIDE SEQUENCE [LARGE SCALE GENOMIC DNA]</scope>
    <source>
        <strain evidence="2">HZ-22</strain>
    </source>
</reference>
<dbReference type="EMBL" id="CP012898">
    <property type="protein sequence ID" value="ALJ04831.1"/>
    <property type="molecule type" value="Genomic_DNA"/>
</dbReference>
<protein>
    <submittedName>
        <fullName evidence="1">Uncharacterized protein</fullName>
    </submittedName>
</protein>